<gene>
    <name evidence="3" type="ORF">CT0861_08414</name>
</gene>
<feature type="coiled-coil region" evidence="1">
    <location>
        <begin position="171"/>
        <end position="219"/>
    </location>
</feature>
<comment type="caution">
    <text evidence="3">The sequence shown here is derived from an EMBL/GenBank/DDBJ whole genome shotgun (WGS) entry which is preliminary data.</text>
</comment>
<feature type="compositionally biased region" description="Polar residues" evidence="2">
    <location>
        <begin position="115"/>
        <end position="149"/>
    </location>
</feature>
<name>A0A166UUT0_9PEZI</name>
<feature type="compositionally biased region" description="Polar residues" evidence="2">
    <location>
        <begin position="855"/>
        <end position="872"/>
    </location>
</feature>
<evidence type="ECO:0000256" key="1">
    <source>
        <dbReference type="SAM" id="Coils"/>
    </source>
</evidence>
<dbReference type="EMBL" id="LFIV01000039">
    <property type="protein sequence ID" value="KZL73834.1"/>
    <property type="molecule type" value="Genomic_DNA"/>
</dbReference>
<dbReference type="AlphaFoldDB" id="A0A166UUT0"/>
<accession>A0A166UUT0</accession>
<feature type="compositionally biased region" description="Basic and acidic residues" evidence="2">
    <location>
        <begin position="840"/>
        <end position="854"/>
    </location>
</feature>
<dbReference type="Proteomes" id="UP000076552">
    <property type="component" value="Unassembled WGS sequence"/>
</dbReference>
<feature type="region of interest" description="Disordered" evidence="2">
    <location>
        <begin position="111"/>
        <end position="164"/>
    </location>
</feature>
<proteinExistence type="predicted"/>
<evidence type="ECO:0000313" key="3">
    <source>
        <dbReference type="EMBL" id="KZL73834.1"/>
    </source>
</evidence>
<evidence type="ECO:0000313" key="4">
    <source>
        <dbReference type="Proteomes" id="UP000076552"/>
    </source>
</evidence>
<protein>
    <submittedName>
        <fullName evidence="3">T-complex protein 1 subunit beta</fullName>
    </submittedName>
</protein>
<evidence type="ECO:0000256" key="2">
    <source>
        <dbReference type="SAM" id="MobiDB-lite"/>
    </source>
</evidence>
<keyword evidence="4" id="KW-1185">Reference proteome</keyword>
<feature type="region of interest" description="Disordered" evidence="2">
    <location>
        <begin position="838"/>
        <end position="872"/>
    </location>
</feature>
<reference evidence="3 4" key="1">
    <citation type="submission" date="2015-06" db="EMBL/GenBank/DDBJ databases">
        <title>Survival trade-offs in plant roots during colonization by closely related pathogenic and mutualistic fungi.</title>
        <authorList>
            <person name="Hacquard S."/>
            <person name="Kracher B."/>
            <person name="Hiruma K."/>
            <person name="Weinman A."/>
            <person name="Muench P."/>
            <person name="Garrido Oter R."/>
            <person name="Ver Loren van Themaat E."/>
            <person name="Dallerey J.-F."/>
            <person name="Damm U."/>
            <person name="Henrissat B."/>
            <person name="Lespinet O."/>
            <person name="Thon M."/>
            <person name="Kemen E."/>
            <person name="McHardy A.C."/>
            <person name="Schulze-Lefert P."/>
            <person name="O'Connell R.J."/>
        </authorList>
    </citation>
    <scope>NUCLEOTIDE SEQUENCE [LARGE SCALE GENOMIC DNA]</scope>
    <source>
        <strain evidence="3 4">0861</strain>
    </source>
</reference>
<organism evidence="3 4">
    <name type="scientific">Colletotrichum tofieldiae</name>
    <dbReference type="NCBI Taxonomy" id="708197"/>
    <lineage>
        <taxon>Eukaryota</taxon>
        <taxon>Fungi</taxon>
        <taxon>Dikarya</taxon>
        <taxon>Ascomycota</taxon>
        <taxon>Pezizomycotina</taxon>
        <taxon>Sordariomycetes</taxon>
        <taxon>Hypocreomycetidae</taxon>
        <taxon>Glomerellales</taxon>
        <taxon>Glomerellaceae</taxon>
        <taxon>Colletotrichum</taxon>
        <taxon>Colletotrichum spaethianum species complex</taxon>
    </lineage>
</organism>
<feature type="region of interest" description="Disordered" evidence="2">
    <location>
        <begin position="1"/>
        <end position="24"/>
    </location>
</feature>
<sequence>MVDRIDSYFPGRIMDQQQDDGESTVYVSTDNGWTNDDESDAGNSISPYHTVPILTHSSSPNLIDFDMSDDGDIPDDNGLTEKLTDVKGLASDLRGPETSLTKVQSLALGHHSKVQSESNLDPASAEFTPSSSWSSPGDQASTPSPSPSSYVDARESLSSSDHLTSSLQVRVKQLEYDHETLKRENDHLNNVNEALSYRADRSEATIEKLRTQLSEAELLRCRAQKYASEISECSKLDQESLSELHEDLEYNKAQLKGFRAKYEKVVQNQEPLQKRLQELQTGLLNVVERNKTYEAFLRSFVTDHPQYIATFKTIGISLGSAMWSKCGTENGETELLISFEEDSPSPTADPKSLQIDHPDMATCLLDFQPQPISRAAVSMTNHSECDHQNPQQALQQVLPQLPEEPRFPPTETSELRESHNGNAGALEWNKDCDELWESPFQRERALRNHQGAAGTRQPSQTPGTFLYGIRYVRNQSEQTLTADTGVSDVASRVVIMTGLPDDVHVQRVLEHVRGGRILNAHTAPMGTGNSSYNHAYIEFAATEEALNFYRYSCSREFGFVIEGGTSIRVRISLPATDSYPLNKSMQASIDEGFTRCLAVAGFPVMHLQAILKSVGMAHSFPKSITHFACSDDGSFEISFSSLKSAVLVRNCILESSLWTCPADRRGVTFRPDPCDAPLEDLQNPFLPTYTTADFSILTPENAQLFMTTEEREAEEERLQGWMLEGCDPDDPDTTGLKEILNRKNIVWENTADWANAVEYMAYDPDQRKEVLHRRDRESGAVQMWYHGGWTMAQIESWKAWEHYNIDSPHPYTQKTADLLYEVTGWVDRRKVNLYLKSKTKREEREKNNTDKNVDRSSSMTAASKETLNSRST</sequence>
<keyword evidence="1" id="KW-0175">Coiled coil</keyword>